<dbReference type="RefSeq" id="WP_015808507.1">
    <property type="nucleotide sequence ID" value="NC_013061.1"/>
</dbReference>
<dbReference type="Proteomes" id="UP000000852">
    <property type="component" value="Chromosome"/>
</dbReference>
<dbReference type="HOGENOM" id="CLU_002934_0_1_10"/>
<keyword evidence="6 9" id="KW-0326">Glycosidase</keyword>
<reference evidence="9 10" key="1">
    <citation type="journal article" date="2009" name="Stand. Genomic Sci.">
        <title>Complete genome sequence of Pedobacter heparinus type strain (HIM 762-3).</title>
        <authorList>
            <person name="Han C."/>
            <person name="Spring S."/>
            <person name="Lapidus A."/>
            <person name="Del Rio T.G."/>
            <person name="Tice H."/>
            <person name="Copeland A."/>
            <person name="Cheng J.F."/>
            <person name="Lucas S."/>
            <person name="Chen F."/>
            <person name="Nolan M."/>
            <person name="Bruce D."/>
            <person name="Goodwin L."/>
            <person name="Pitluck S."/>
            <person name="Ivanova N."/>
            <person name="Mavromatis K."/>
            <person name="Mikhailova N."/>
            <person name="Pati A."/>
            <person name="Chen A."/>
            <person name="Palaniappan K."/>
            <person name="Land M."/>
            <person name="Hauser L."/>
            <person name="Chang Y.J."/>
            <person name="Jeffries C.C."/>
            <person name="Saunders E."/>
            <person name="Chertkov O."/>
            <person name="Brettin T."/>
            <person name="Goker M."/>
            <person name="Rohde M."/>
            <person name="Bristow J."/>
            <person name="Eisen J.A."/>
            <person name="Markowitz V."/>
            <person name="Hugenholtz P."/>
            <person name="Kyrpides N.C."/>
            <person name="Klenk H.P."/>
            <person name="Detter J.C."/>
        </authorList>
    </citation>
    <scope>NUCLEOTIDE SEQUENCE [LARGE SCALE GENOMIC DNA]</scope>
    <source>
        <strain evidence="10">ATCC 13125 / DSM 2366 / CIP 104194 / JCM 7457 / NBRC 12017 / NCIMB 9290 / NRRL B-14731 / HIM 762-3</strain>
    </source>
</reference>
<feature type="chain" id="PRO_5002974426" description="alpha-L-fucosidase" evidence="7">
    <location>
        <begin position="25"/>
        <end position="627"/>
    </location>
</feature>
<evidence type="ECO:0000256" key="1">
    <source>
        <dbReference type="ARBA" id="ARBA00004071"/>
    </source>
</evidence>
<dbReference type="GO" id="GO:0005764">
    <property type="term" value="C:lysosome"/>
    <property type="evidence" value="ECO:0007669"/>
    <property type="project" value="TreeGrafter"/>
</dbReference>
<dbReference type="STRING" id="485917.Phep_2695"/>
<accession>C6Y0W9</accession>
<dbReference type="Gene3D" id="3.20.20.80">
    <property type="entry name" value="Glycosidases"/>
    <property type="match status" value="1"/>
</dbReference>
<evidence type="ECO:0000313" key="10">
    <source>
        <dbReference type="Proteomes" id="UP000000852"/>
    </source>
</evidence>
<keyword evidence="5 9" id="KW-0378">Hydrolase</keyword>
<dbReference type="InterPro" id="IPR017853">
    <property type="entry name" value="GH"/>
</dbReference>
<evidence type="ECO:0000256" key="7">
    <source>
        <dbReference type="SAM" id="SignalP"/>
    </source>
</evidence>
<dbReference type="GO" id="GO:0004560">
    <property type="term" value="F:alpha-L-fucosidase activity"/>
    <property type="evidence" value="ECO:0007669"/>
    <property type="project" value="UniProtKB-EC"/>
</dbReference>
<comment type="similarity">
    <text evidence="2">Belongs to the glycosyl hydrolase 29 family.</text>
</comment>
<dbReference type="eggNOG" id="COG3669">
    <property type="taxonomic scope" value="Bacteria"/>
</dbReference>
<dbReference type="Gene3D" id="2.60.40.1180">
    <property type="entry name" value="Golgi alpha-mannosidase II"/>
    <property type="match status" value="1"/>
</dbReference>
<protein>
    <recommendedName>
        <fullName evidence="3">alpha-L-fucosidase</fullName>
        <ecNumber evidence="3">3.2.1.51</ecNumber>
    </recommendedName>
</protein>
<name>C6Y0W9_PEDHD</name>
<evidence type="ECO:0000259" key="8">
    <source>
        <dbReference type="Pfam" id="PF01120"/>
    </source>
</evidence>
<evidence type="ECO:0000256" key="2">
    <source>
        <dbReference type="ARBA" id="ARBA00007951"/>
    </source>
</evidence>
<dbReference type="EC" id="3.2.1.51" evidence="3"/>
<dbReference type="InterPro" id="IPR057739">
    <property type="entry name" value="Glyco_hydro_29_N"/>
</dbReference>
<comment type="function">
    <text evidence="1">Alpha-L-fucosidase is responsible for hydrolyzing the alpha-1,6-linked fucose joined to the reducing-end N-acetylglucosamine of the carbohydrate moieties of glycoproteins.</text>
</comment>
<evidence type="ECO:0000256" key="3">
    <source>
        <dbReference type="ARBA" id="ARBA00012662"/>
    </source>
</evidence>
<evidence type="ECO:0000256" key="6">
    <source>
        <dbReference type="ARBA" id="ARBA00023295"/>
    </source>
</evidence>
<keyword evidence="10" id="KW-1185">Reference proteome</keyword>
<dbReference type="EMBL" id="CP001681">
    <property type="protein sequence ID" value="ACU04896.1"/>
    <property type="molecule type" value="Genomic_DNA"/>
</dbReference>
<feature type="signal peptide" evidence="7">
    <location>
        <begin position="1"/>
        <end position="24"/>
    </location>
</feature>
<evidence type="ECO:0000313" key="9">
    <source>
        <dbReference type="EMBL" id="ACU04896.1"/>
    </source>
</evidence>
<dbReference type="PANTHER" id="PTHR10030:SF37">
    <property type="entry name" value="ALPHA-L-FUCOSIDASE-RELATED"/>
    <property type="match status" value="1"/>
</dbReference>
<sequence>MMFRNSYDKPAVLFWALLMTGMTAFGQVAGDEDKEMFNRAQQRDQKAIDEARKGWWKASMQTHDERIQWWREARFGMFIHWGIYSVPAGEWKGKIVKGYSEHLMRKEKITRADYLDLAHVFNPEKFNADEWISNAKKAGMRYFIITAKHHDGFAMYDSKVSDFNVVKQTPFKRDPMAELAAAAKKQGMKFGFYYSHAFDWEHPDAPGNDWEYNNPGGDKLLGGANWFDSHPEWLPKAQKYVDEKAIPQIKELIHKYHPDILWFDTPHKLPLSENIRILKAIRETDPDIVVNGRLVRSATGNFGDYVNTGDRPAELITVEGDAEAIPTTNESYGYSKHDNSHKPASFFIQLLANSASRGANLLMNIGPKGDGSFDTRDTRILDSIGGWLDQNGVSIYGSQRGQLPIPAWGVTTQKGTQIFLHVFNWPRDGNLELGGLKTEVTAAYLLSDKTKKKLPVKRLDALTLNIGVPEKSPGSPDVVIVLETKGKIETDPARLIAANVKLNRLLAFDAKIHGKMGFGDGKTDKYYVTGWKNKADYLSWDLRALKPAKYKVVVKYIAEEGDSSYEVKIGSFSRQQTVMAARNGAVQTQEIGIADIAPGTHELTVKPITIKGAELIKLLEIQLIPIK</sequence>
<dbReference type="InterPro" id="IPR000933">
    <property type="entry name" value="Glyco_hydro_29"/>
</dbReference>
<dbReference type="Gene3D" id="2.60.120.260">
    <property type="entry name" value="Galactose-binding domain-like"/>
    <property type="match status" value="1"/>
</dbReference>
<dbReference type="PRINTS" id="PR00741">
    <property type="entry name" value="GLHYDRLASE29"/>
</dbReference>
<dbReference type="AlphaFoldDB" id="C6Y0W9"/>
<keyword evidence="4 7" id="KW-0732">Signal</keyword>
<dbReference type="GO" id="GO:0016139">
    <property type="term" value="P:glycoside catabolic process"/>
    <property type="evidence" value="ECO:0007669"/>
    <property type="project" value="TreeGrafter"/>
</dbReference>
<dbReference type="InterPro" id="IPR013780">
    <property type="entry name" value="Glyco_hydro_b"/>
</dbReference>
<organism evidence="9 10">
    <name type="scientific">Pedobacter heparinus (strain ATCC 13125 / DSM 2366 / CIP 104194 / JCM 7457 / NBRC 12017 / NCIMB 9290 / NRRL B-14731 / HIM 762-3)</name>
    <dbReference type="NCBI Taxonomy" id="485917"/>
    <lineage>
        <taxon>Bacteria</taxon>
        <taxon>Pseudomonadati</taxon>
        <taxon>Bacteroidota</taxon>
        <taxon>Sphingobacteriia</taxon>
        <taxon>Sphingobacteriales</taxon>
        <taxon>Sphingobacteriaceae</taxon>
        <taxon>Pedobacter</taxon>
    </lineage>
</organism>
<dbReference type="SUPFAM" id="SSF51445">
    <property type="entry name" value="(Trans)glycosidases"/>
    <property type="match status" value="1"/>
</dbReference>
<dbReference type="Pfam" id="PF01120">
    <property type="entry name" value="Alpha_L_fucos"/>
    <property type="match status" value="1"/>
</dbReference>
<dbReference type="PANTHER" id="PTHR10030">
    <property type="entry name" value="ALPHA-L-FUCOSIDASE"/>
    <property type="match status" value="1"/>
</dbReference>
<dbReference type="GO" id="GO:0006004">
    <property type="term" value="P:fucose metabolic process"/>
    <property type="evidence" value="ECO:0007669"/>
    <property type="project" value="InterPro"/>
</dbReference>
<dbReference type="InterPro" id="IPR016286">
    <property type="entry name" value="FUC_metazoa-typ"/>
</dbReference>
<feature type="domain" description="Glycoside hydrolase family 29 N-terminal" evidence="8">
    <location>
        <begin position="58"/>
        <end position="392"/>
    </location>
</feature>
<dbReference type="KEGG" id="phe:Phep_2695"/>
<gene>
    <name evidence="9" type="ordered locus">Phep_2695</name>
</gene>
<evidence type="ECO:0000256" key="5">
    <source>
        <dbReference type="ARBA" id="ARBA00022801"/>
    </source>
</evidence>
<dbReference type="SMART" id="SM00812">
    <property type="entry name" value="Alpha_L_fucos"/>
    <property type="match status" value="1"/>
</dbReference>
<evidence type="ECO:0000256" key="4">
    <source>
        <dbReference type="ARBA" id="ARBA00022729"/>
    </source>
</evidence>
<dbReference type="CAZy" id="GH29">
    <property type="family name" value="Glycoside Hydrolase Family 29"/>
</dbReference>
<proteinExistence type="inferred from homology"/>